<keyword evidence="1" id="KW-1133">Transmembrane helix</keyword>
<evidence type="ECO:0000256" key="1">
    <source>
        <dbReference type="SAM" id="Phobius"/>
    </source>
</evidence>
<dbReference type="RefSeq" id="WP_005175381.1">
    <property type="nucleotide sequence ID" value="NZ_BANR01000011.1"/>
</dbReference>
<dbReference type="EMBL" id="BANR01000011">
    <property type="protein sequence ID" value="GAC49325.1"/>
    <property type="molecule type" value="Genomic_DNA"/>
</dbReference>
<feature type="transmembrane region" description="Helical" evidence="1">
    <location>
        <begin position="131"/>
        <end position="152"/>
    </location>
</feature>
<name>L7KKB1_9ACTN</name>
<protein>
    <submittedName>
        <fullName evidence="2">Uncharacterized protein</fullName>
    </submittedName>
</protein>
<evidence type="ECO:0000313" key="3">
    <source>
        <dbReference type="Proteomes" id="UP000010988"/>
    </source>
</evidence>
<proteinExistence type="predicted"/>
<comment type="caution">
    <text evidence="2">The sequence shown here is derived from an EMBL/GenBank/DDBJ whole genome shotgun (WGS) entry which is preliminary data.</text>
</comment>
<organism evidence="2 3">
    <name type="scientific">Gordonia aichiensis NBRC 108223</name>
    <dbReference type="NCBI Taxonomy" id="1220583"/>
    <lineage>
        <taxon>Bacteria</taxon>
        <taxon>Bacillati</taxon>
        <taxon>Actinomycetota</taxon>
        <taxon>Actinomycetes</taxon>
        <taxon>Mycobacteriales</taxon>
        <taxon>Gordoniaceae</taxon>
        <taxon>Gordonia</taxon>
    </lineage>
</organism>
<dbReference type="Proteomes" id="UP000010988">
    <property type="component" value="Unassembled WGS sequence"/>
</dbReference>
<dbReference type="eggNOG" id="ENOG5031VYW">
    <property type="taxonomic scope" value="Bacteria"/>
</dbReference>
<gene>
    <name evidence="2" type="ORF">GOACH_11_01220</name>
</gene>
<feature type="transmembrane region" description="Helical" evidence="1">
    <location>
        <begin position="97"/>
        <end position="119"/>
    </location>
</feature>
<feature type="transmembrane region" description="Helical" evidence="1">
    <location>
        <begin position="20"/>
        <end position="38"/>
    </location>
</feature>
<evidence type="ECO:0000313" key="2">
    <source>
        <dbReference type="EMBL" id="GAC49325.1"/>
    </source>
</evidence>
<reference evidence="2 3" key="1">
    <citation type="submission" date="2012-12" db="EMBL/GenBank/DDBJ databases">
        <title>Whole genome shotgun sequence of Gordonia aichiensis NBRC 108223.</title>
        <authorList>
            <person name="Isaki-Nakamura S."/>
            <person name="Hosoyama A."/>
            <person name="Tsuchikane K."/>
            <person name="Ando Y."/>
            <person name="Baba S."/>
            <person name="Ohji S."/>
            <person name="Hamada M."/>
            <person name="Tamura T."/>
            <person name="Yamazoe A."/>
            <person name="Yamazaki S."/>
            <person name="Fujita N."/>
        </authorList>
    </citation>
    <scope>NUCLEOTIDE SEQUENCE [LARGE SCALE GENOMIC DNA]</scope>
    <source>
        <strain evidence="2 3">NBRC 108223</strain>
    </source>
</reference>
<accession>L7KKB1</accession>
<keyword evidence="1" id="KW-0812">Transmembrane</keyword>
<dbReference type="AlphaFoldDB" id="L7KKB1"/>
<keyword evidence="3" id="KW-1185">Reference proteome</keyword>
<keyword evidence="1" id="KW-0472">Membrane</keyword>
<sequence length="253" mass="27127">MSVTRFPVPGSWTDRRGQFLFSIGLFVVFTMLCAMWTIRVLVVGALPAVLVSIALGIGAGALAVNAYRVRIAERVVPRCAWSATGLIVLPDAKSQTLANTGIGALGIAETAFAVLAPLHLIDLELSGEQRLIFSIAAAVAAATALAHLLMLARHGSPRVQLGASTITIFDGMRRLDVPWDNIATIKDHPEAGRSHSGHTICVVPESGRAYNFEQSGSYTPGGIGLFWMLRFYWLTPEARAELGDGRAAERYLA</sequence>
<dbReference type="OrthoDB" id="4376447at2"/>
<feature type="transmembrane region" description="Helical" evidence="1">
    <location>
        <begin position="44"/>
        <end position="64"/>
    </location>
</feature>